<keyword evidence="2" id="KW-1185">Reference proteome</keyword>
<dbReference type="RefSeq" id="WP_073131854.1">
    <property type="nucleotide sequence ID" value="NZ_FQWQ01000001.1"/>
</dbReference>
<gene>
    <name evidence="1" type="ORF">SAMN04488109_1146</name>
</gene>
<dbReference type="EMBL" id="FQWQ01000001">
    <property type="protein sequence ID" value="SHG62924.1"/>
    <property type="molecule type" value="Genomic_DNA"/>
</dbReference>
<dbReference type="InterPro" id="IPR027056">
    <property type="entry name" value="Gluconate_2DH_su3"/>
</dbReference>
<dbReference type="STRING" id="947013.SAMN04488109_1146"/>
<dbReference type="Proteomes" id="UP000184212">
    <property type="component" value="Unassembled WGS sequence"/>
</dbReference>
<dbReference type="Pfam" id="PF13618">
    <property type="entry name" value="Gluconate_2-dh3"/>
    <property type="match status" value="1"/>
</dbReference>
<dbReference type="AlphaFoldDB" id="A0A1M5LCT6"/>
<proteinExistence type="predicted"/>
<name>A0A1M5LCT6_9BACT</name>
<organism evidence="1 2">
    <name type="scientific">Chryseolinea serpens</name>
    <dbReference type="NCBI Taxonomy" id="947013"/>
    <lineage>
        <taxon>Bacteria</taxon>
        <taxon>Pseudomonadati</taxon>
        <taxon>Bacteroidota</taxon>
        <taxon>Cytophagia</taxon>
        <taxon>Cytophagales</taxon>
        <taxon>Fulvivirgaceae</taxon>
        <taxon>Chryseolinea</taxon>
    </lineage>
</organism>
<accession>A0A1M5LCT6</accession>
<evidence type="ECO:0000313" key="2">
    <source>
        <dbReference type="Proteomes" id="UP000184212"/>
    </source>
</evidence>
<reference evidence="1 2" key="1">
    <citation type="submission" date="2016-11" db="EMBL/GenBank/DDBJ databases">
        <authorList>
            <person name="Jaros S."/>
            <person name="Januszkiewicz K."/>
            <person name="Wedrychowicz H."/>
        </authorList>
    </citation>
    <scope>NUCLEOTIDE SEQUENCE [LARGE SCALE GENOMIC DNA]</scope>
    <source>
        <strain evidence="1 2">DSM 24574</strain>
    </source>
</reference>
<dbReference type="OrthoDB" id="6385145at2"/>
<sequence>MDRREALKRTAWIMGGVVSAPTIMAVLNGCAAKPTIDWKPVFLTEPQGSLVATVAEIIIPKTDTPGAKDTGVPAFIDLMLKDAYDQETQDHYNKGLKEFEEAAEKEYGDPFIELKPEQQAAFVKKVHDAAVEEERNRKKPEPGKPAPKRSFILFTKELTLLGFFTSQPGATQVLQYEAVPGAYKGCIPLKEAGNGKTWAT</sequence>
<evidence type="ECO:0000313" key="1">
    <source>
        <dbReference type="EMBL" id="SHG62924.1"/>
    </source>
</evidence>
<protein>
    <submittedName>
        <fullName evidence="1">Gluconate 2-dehydrogenase subunit 3</fullName>
    </submittedName>
</protein>